<gene>
    <name evidence="2" type="ORF">PGLA2088_LOCUS35038</name>
</gene>
<organism evidence="2 3">
    <name type="scientific">Polarella glacialis</name>
    <name type="common">Dinoflagellate</name>
    <dbReference type="NCBI Taxonomy" id="89957"/>
    <lineage>
        <taxon>Eukaryota</taxon>
        <taxon>Sar</taxon>
        <taxon>Alveolata</taxon>
        <taxon>Dinophyceae</taxon>
        <taxon>Suessiales</taxon>
        <taxon>Suessiaceae</taxon>
        <taxon>Polarella</taxon>
    </lineage>
</organism>
<feature type="compositionally biased region" description="Basic and acidic residues" evidence="1">
    <location>
        <begin position="211"/>
        <end position="222"/>
    </location>
</feature>
<proteinExistence type="predicted"/>
<dbReference type="Proteomes" id="UP000626109">
    <property type="component" value="Unassembled WGS sequence"/>
</dbReference>
<feature type="region of interest" description="Disordered" evidence="1">
    <location>
        <begin position="194"/>
        <end position="234"/>
    </location>
</feature>
<protein>
    <submittedName>
        <fullName evidence="2">Uncharacterized protein</fullName>
    </submittedName>
</protein>
<evidence type="ECO:0000313" key="2">
    <source>
        <dbReference type="EMBL" id="CAE8708682.1"/>
    </source>
</evidence>
<evidence type="ECO:0000256" key="1">
    <source>
        <dbReference type="SAM" id="MobiDB-lite"/>
    </source>
</evidence>
<accession>A0A813KSX2</accession>
<evidence type="ECO:0000313" key="3">
    <source>
        <dbReference type="Proteomes" id="UP000626109"/>
    </source>
</evidence>
<comment type="caution">
    <text evidence="2">The sequence shown here is derived from an EMBL/GenBank/DDBJ whole genome shotgun (WGS) entry which is preliminary data.</text>
</comment>
<reference evidence="2" key="1">
    <citation type="submission" date="2021-02" db="EMBL/GenBank/DDBJ databases">
        <authorList>
            <person name="Dougan E. K."/>
            <person name="Rhodes N."/>
            <person name="Thang M."/>
            <person name="Chan C."/>
        </authorList>
    </citation>
    <scope>NUCLEOTIDE SEQUENCE</scope>
</reference>
<sequence>MAAESQGSTETASERWETQLQALRSEASWFKGRARKDCALDPPAVYSPKRRPASQTLPPLHSTLPSSHAARADIPQPRRPPGPPSVGRSERGDPNPKGGKSEILGGSGLVIMAEIPPCRATCSGSPVLCADQGRVKASKMSSDVDWLRRRGVDDAALLRATLRIQHGWREAGQHRQLLLAKRRLDLENGVHRTAPEAGAAKQASPSSTSDAHQEARRSKSQADGRQSGATGGDFPEEELWDEALAFRQPSVEYALQAQQRWLRARLDDDEAAEAQLHTLSAEPAVRIAQEMVRLERRLQLRSRSSGGAWRPPCAVGAVACAEIEAALRTWGGVPLDTSRPGDRGTLADELLGACFALFQMVLASSHLHRLDLARARAVLAALDDAINGASPGSFLAAVGSQLHARVTVLRARAALLGNEHQATEAAARDALELLRERRGPRDFWPTHCWELAACHRLAALGLAFQGRHARALGDIQELLPLLAPELTRAAQPELAGLLAEEVQVLRIEVEIALDVDEHCTEKSGVPSATLQGFLRRLESLLPTLKLPVGRARAHVAAAKLQLLGEIPWFAAGGARPEALDSAAQHLAAARGFLGRPAKLLKLLPAEAVCGALRGDVAAAAAKARAWAEGCQLRCFQGRPAPALADQLATELAALSAAPSPSRTLLKALCEALACVGVSLLAPSFDDLRHL</sequence>
<name>A0A813KSX2_POLGL</name>
<feature type="region of interest" description="Disordered" evidence="1">
    <location>
        <begin position="39"/>
        <end position="104"/>
    </location>
</feature>
<dbReference type="EMBL" id="CAJNNW010031736">
    <property type="protein sequence ID" value="CAE8708682.1"/>
    <property type="molecule type" value="Genomic_DNA"/>
</dbReference>
<dbReference type="AlphaFoldDB" id="A0A813KSX2"/>